<comment type="caution">
    <text evidence="1">The sequence shown here is derived from an EMBL/GenBank/DDBJ whole genome shotgun (WGS) entry which is preliminary data.</text>
</comment>
<dbReference type="Proteomes" id="UP001143910">
    <property type="component" value="Unassembled WGS sequence"/>
</dbReference>
<protein>
    <submittedName>
        <fullName evidence="1">Uncharacterized protein</fullName>
    </submittedName>
</protein>
<sequence>METTSRGIPDQEMFLSRPAPDNGGDSPTVEPLRIFKPMSPPPNSRSSSSSNSKPAFPLPPGASSSAAPLPFPDDEDMRKPTPAKPYGAAYNDMTPRLDTSPTGKKPGLAERRGAGPKIIHSPSSPDSDQGLFARPLKEQVRPEAPPSIYSIYQNKTYYPPPGAAAPSSSASSSTAPPQPAAGSYLKPGHPRLPSTSRNTDRRTWDFSLRGY</sequence>
<reference evidence="1" key="1">
    <citation type="submission" date="2022-08" db="EMBL/GenBank/DDBJ databases">
        <title>Genome Sequence of Lecanicillium fungicola.</title>
        <authorList>
            <person name="Buettner E."/>
        </authorList>
    </citation>
    <scope>NUCLEOTIDE SEQUENCE</scope>
    <source>
        <strain evidence="1">Babe33</strain>
    </source>
</reference>
<accession>A0ACC1MML3</accession>
<dbReference type="EMBL" id="JANJQO010002266">
    <property type="protein sequence ID" value="KAJ2967524.1"/>
    <property type="molecule type" value="Genomic_DNA"/>
</dbReference>
<name>A0ACC1MML3_9HYPO</name>
<organism evidence="1 2">
    <name type="scientific">Zarea fungicola</name>
    <dbReference type="NCBI Taxonomy" id="93591"/>
    <lineage>
        <taxon>Eukaryota</taxon>
        <taxon>Fungi</taxon>
        <taxon>Dikarya</taxon>
        <taxon>Ascomycota</taxon>
        <taxon>Pezizomycotina</taxon>
        <taxon>Sordariomycetes</taxon>
        <taxon>Hypocreomycetidae</taxon>
        <taxon>Hypocreales</taxon>
        <taxon>Cordycipitaceae</taxon>
        <taxon>Zarea</taxon>
    </lineage>
</organism>
<evidence type="ECO:0000313" key="1">
    <source>
        <dbReference type="EMBL" id="KAJ2967524.1"/>
    </source>
</evidence>
<keyword evidence="2" id="KW-1185">Reference proteome</keyword>
<proteinExistence type="predicted"/>
<evidence type="ECO:0000313" key="2">
    <source>
        <dbReference type="Proteomes" id="UP001143910"/>
    </source>
</evidence>
<gene>
    <name evidence="1" type="ORF">NQ176_g9621</name>
</gene>